<dbReference type="SUPFAM" id="SSF81483">
    <property type="entry name" value="Bacterial photosystem II reaction centre, L and M subunits"/>
    <property type="match status" value="1"/>
</dbReference>
<evidence type="ECO:0000256" key="1">
    <source>
        <dbReference type="ARBA" id="ARBA00012418"/>
    </source>
</evidence>
<keyword evidence="5" id="KW-0804">Transcription</keyword>
<evidence type="ECO:0000256" key="3">
    <source>
        <dbReference type="ARBA" id="ARBA00022679"/>
    </source>
</evidence>
<protein>
    <recommendedName>
        <fullName evidence="1">DNA-directed RNA polymerase</fullName>
        <ecNumber evidence="1">2.7.7.6</ecNumber>
    </recommendedName>
</protein>
<evidence type="ECO:0000256" key="4">
    <source>
        <dbReference type="ARBA" id="ARBA00022695"/>
    </source>
</evidence>
<dbReference type="Gene3D" id="2.40.270.10">
    <property type="entry name" value="DNA-directed RNA polymerase, subunit 2, domain 6"/>
    <property type="match status" value="1"/>
</dbReference>
<evidence type="ECO:0000256" key="6">
    <source>
        <dbReference type="SAM" id="MobiDB-lite"/>
    </source>
</evidence>
<dbReference type="Proteomes" id="UP000245207">
    <property type="component" value="Unassembled WGS sequence"/>
</dbReference>
<dbReference type="EMBL" id="PKPP01004034">
    <property type="protein sequence ID" value="PWA66410.1"/>
    <property type="molecule type" value="Genomic_DNA"/>
</dbReference>
<keyword evidence="9" id="KW-1185">Reference proteome</keyword>
<dbReference type="GO" id="GO:0009523">
    <property type="term" value="C:photosystem II"/>
    <property type="evidence" value="ECO:0007669"/>
    <property type="project" value="UniProtKB-KW"/>
</dbReference>
<dbReference type="PANTHER" id="PTHR47232:SF1">
    <property type="entry name" value="TRANSDUCIN FAMILY PROTEIN _ WD-40 REPEAT FAMILY PROTEIN"/>
    <property type="match status" value="1"/>
</dbReference>
<feature type="compositionally biased region" description="Polar residues" evidence="6">
    <location>
        <begin position="247"/>
        <end position="269"/>
    </location>
</feature>
<dbReference type="SUPFAM" id="SSF64484">
    <property type="entry name" value="beta and beta-prime subunits of DNA dependent RNA-polymerase"/>
    <property type="match status" value="1"/>
</dbReference>
<dbReference type="GO" id="GO:0000428">
    <property type="term" value="C:DNA-directed RNA polymerase complex"/>
    <property type="evidence" value="ECO:0007669"/>
    <property type="project" value="UniProtKB-KW"/>
</dbReference>
<dbReference type="GO" id="GO:0046872">
    <property type="term" value="F:metal ion binding"/>
    <property type="evidence" value="ECO:0007669"/>
    <property type="project" value="UniProtKB-KW"/>
</dbReference>
<dbReference type="OrthoDB" id="424768at2759"/>
<feature type="region of interest" description="Disordered" evidence="6">
    <location>
        <begin position="246"/>
        <end position="269"/>
    </location>
</feature>
<dbReference type="GO" id="GO:0009772">
    <property type="term" value="P:photosynthetic electron transport in photosystem II"/>
    <property type="evidence" value="ECO:0007669"/>
    <property type="project" value="InterPro"/>
</dbReference>
<comment type="caution">
    <text evidence="8">The sequence shown here is derived from an EMBL/GenBank/DDBJ whole genome shotgun (WGS) entry which is preliminary data.</text>
</comment>
<sequence>MLQTQPTPLARQGVLVVMGCAGISLSPTSLGMARIIKKLFWFILKIINCTHTLTKEPLGEVPGLHFYPIWEAASVDKWLYNGGPYELIVLHFLLGVACYMGREWELSFCLGMSPWIVSKFLARQDMPYLQDGRPVDMVFNPLGVPSRMNVGQLFESSLGERIATLEGEKAKLDKQLDEINEARVVIEAAQDFNTKIDHARAMVEQEVNSIVNMTVFVRVLTCNFSLGLDLLVEYKLALKSELDESSTDTSLDNVSGDQGQSDSDFTSSNQHQAVALTDPAVACHPAVALTDPAGARKFVVAQGLRKSINLRRKIGPLEDKDPVLTLSSHGLTKSEHKQKIKGVEFFSINHDTFVTSQFAHFDICFCNCISYEGILRKWELTSDTKAKKVVSFDVLYKGSIPEDFAINPVDDSIVLVYGNKETLRAVSLTGEEQDIIAEEIGEKNHETGVSRVAFLRCKMNNNPVFVTSDKKSHSIVAWGMVESTWRNVGSYKLHSSAITGICDTCCIFKMSNETVNTMFGWKSSKGSQQTALVKSAWSPSGPAEEKVRVFDIRYCSAKNPSITLSDHSRKVFKVAWASTRSVLVTTSLLDKKLGL</sequence>
<organism evidence="8 9">
    <name type="scientific">Artemisia annua</name>
    <name type="common">Sweet wormwood</name>
    <dbReference type="NCBI Taxonomy" id="35608"/>
    <lineage>
        <taxon>Eukaryota</taxon>
        <taxon>Viridiplantae</taxon>
        <taxon>Streptophyta</taxon>
        <taxon>Embryophyta</taxon>
        <taxon>Tracheophyta</taxon>
        <taxon>Spermatophyta</taxon>
        <taxon>Magnoliopsida</taxon>
        <taxon>eudicotyledons</taxon>
        <taxon>Gunneridae</taxon>
        <taxon>Pentapetalae</taxon>
        <taxon>asterids</taxon>
        <taxon>campanulids</taxon>
        <taxon>Asterales</taxon>
        <taxon>Asteraceae</taxon>
        <taxon>Asteroideae</taxon>
        <taxon>Anthemideae</taxon>
        <taxon>Artemisiinae</taxon>
        <taxon>Artemisia</taxon>
    </lineage>
</organism>
<dbReference type="InterPro" id="IPR007120">
    <property type="entry name" value="DNA-dir_RNAP_su2_dom"/>
</dbReference>
<dbReference type="PANTHER" id="PTHR47232">
    <property type="entry name" value="TRANSDUCIN FAMILY PROTEIN / WD-40 REPEAT FAMILY PROTEIN"/>
    <property type="match status" value="1"/>
</dbReference>
<dbReference type="EC" id="2.7.7.6" evidence="1"/>
<dbReference type="AlphaFoldDB" id="A0A2U1MYR9"/>
<dbReference type="GO" id="GO:0006351">
    <property type="term" value="P:DNA-templated transcription"/>
    <property type="evidence" value="ECO:0007669"/>
    <property type="project" value="InterPro"/>
</dbReference>
<keyword evidence="2" id="KW-0240">DNA-directed RNA polymerase</keyword>
<evidence type="ECO:0000259" key="7">
    <source>
        <dbReference type="Pfam" id="PF00562"/>
    </source>
</evidence>
<evidence type="ECO:0000256" key="2">
    <source>
        <dbReference type="ARBA" id="ARBA00022478"/>
    </source>
</evidence>
<evidence type="ECO:0000313" key="9">
    <source>
        <dbReference type="Proteomes" id="UP000245207"/>
    </source>
</evidence>
<dbReference type="InterPro" id="IPR036854">
    <property type="entry name" value="Photo_II_D1/D2_sf"/>
</dbReference>
<dbReference type="Gene3D" id="1.20.85.10">
    <property type="entry name" value="Photosystem II protein D1-like"/>
    <property type="match status" value="1"/>
</dbReference>
<name>A0A2U1MYR9_ARTAN</name>
<accession>A0A2U1MYR9</accession>
<dbReference type="GO" id="GO:0016168">
    <property type="term" value="F:chlorophyll binding"/>
    <property type="evidence" value="ECO:0007669"/>
    <property type="project" value="UniProtKB-KW"/>
</dbReference>
<dbReference type="InterPro" id="IPR037033">
    <property type="entry name" value="DNA-dir_RNAP_su2_hyb_sf"/>
</dbReference>
<keyword evidence="4" id="KW-0548">Nucleotidyltransferase</keyword>
<dbReference type="Pfam" id="PF00562">
    <property type="entry name" value="RNA_pol_Rpb2_6"/>
    <property type="match status" value="1"/>
</dbReference>
<dbReference type="STRING" id="35608.A0A2U1MYR9"/>
<dbReference type="InterPro" id="IPR015943">
    <property type="entry name" value="WD40/YVTN_repeat-like_dom_sf"/>
</dbReference>
<keyword evidence="3" id="KW-0808">Transferase</keyword>
<dbReference type="GO" id="GO:0003677">
    <property type="term" value="F:DNA binding"/>
    <property type="evidence" value="ECO:0007669"/>
    <property type="project" value="InterPro"/>
</dbReference>
<gene>
    <name evidence="8" type="ORF">CTI12_AA327660</name>
</gene>
<dbReference type="Gene3D" id="2.130.10.10">
    <property type="entry name" value="YVTN repeat-like/Quinoprotein amine dehydrogenase"/>
    <property type="match status" value="1"/>
</dbReference>
<evidence type="ECO:0000256" key="5">
    <source>
        <dbReference type="ARBA" id="ARBA00023163"/>
    </source>
</evidence>
<evidence type="ECO:0000313" key="8">
    <source>
        <dbReference type="EMBL" id="PWA66410.1"/>
    </source>
</evidence>
<feature type="domain" description="DNA-directed RNA polymerase subunit 2 hybrid-binding" evidence="7">
    <location>
        <begin position="116"/>
        <end position="168"/>
    </location>
</feature>
<dbReference type="SUPFAM" id="SSF101908">
    <property type="entry name" value="Putative isomerase YbhE"/>
    <property type="match status" value="1"/>
</dbReference>
<proteinExistence type="predicted"/>
<dbReference type="GO" id="GO:0003899">
    <property type="term" value="F:DNA-directed RNA polymerase activity"/>
    <property type="evidence" value="ECO:0007669"/>
    <property type="project" value="UniProtKB-EC"/>
</dbReference>
<reference evidence="8 9" key="1">
    <citation type="journal article" date="2018" name="Mol. Plant">
        <title>The genome of Artemisia annua provides insight into the evolution of Asteraceae family and artemisinin biosynthesis.</title>
        <authorList>
            <person name="Shen Q."/>
            <person name="Zhang L."/>
            <person name="Liao Z."/>
            <person name="Wang S."/>
            <person name="Yan T."/>
            <person name="Shi P."/>
            <person name="Liu M."/>
            <person name="Fu X."/>
            <person name="Pan Q."/>
            <person name="Wang Y."/>
            <person name="Lv Z."/>
            <person name="Lu X."/>
            <person name="Zhang F."/>
            <person name="Jiang W."/>
            <person name="Ma Y."/>
            <person name="Chen M."/>
            <person name="Hao X."/>
            <person name="Li L."/>
            <person name="Tang Y."/>
            <person name="Lv G."/>
            <person name="Zhou Y."/>
            <person name="Sun X."/>
            <person name="Brodelius P.E."/>
            <person name="Rose J.K.C."/>
            <person name="Tang K."/>
        </authorList>
    </citation>
    <scope>NUCLEOTIDE SEQUENCE [LARGE SCALE GENOMIC DNA]</scope>
    <source>
        <strain evidence="9">cv. Huhao1</strain>
        <tissue evidence="8">Leaf</tissue>
    </source>
</reference>